<feature type="region of interest" description="Disordered" evidence="3">
    <location>
        <begin position="304"/>
        <end position="341"/>
    </location>
</feature>
<evidence type="ECO:0000313" key="5">
    <source>
        <dbReference type="EMBL" id="VDO44057.1"/>
    </source>
</evidence>
<keyword evidence="1 2" id="KW-0103">Bromodomain</keyword>
<proteinExistence type="predicted"/>
<dbReference type="WBParaSite" id="OFLC_0000570701-mRNA-1">
    <property type="protein sequence ID" value="OFLC_0000570701-mRNA-1"/>
    <property type="gene ID" value="OFLC_0000570701"/>
</dbReference>
<evidence type="ECO:0000256" key="1">
    <source>
        <dbReference type="ARBA" id="ARBA00023117"/>
    </source>
</evidence>
<reference evidence="7" key="1">
    <citation type="submission" date="2016-06" db="UniProtKB">
        <authorList>
            <consortium name="WormBaseParasite"/>
        </authorList>
    </citation>
    <scope>IDENTIFICATION</scope>
</reference>
<dbReference type="STRING" id="387005.A0A183HDZ6"/>
<evidence type="ECO:0000256" key="3">
    <source>
        <dbReference type="SAM" id="MobiDB-lite"/>
    </source>
</evidence>
<dbReference type="Pfam" id="PF00439">
    <property type="entry name" value="Bromodomain"/>
    <property type="match status" value="1"/>
</dbReference>
<dbReference type="AlphaFoldDB" id="A0A183HDZ6"/>
<sequence length="341" mass="39483">MMKKAREKLAASQAVIPPVSIPTVPHESLRRICEKANISEGVIRYIIAYWSLKRKSRFGVPLLRRLIHSKTLPKSTDTSPTSGREAHTSETRTYFLLRTNLERVRLLCELVKKREKMKKEFRNNSIFSVKFLFSLQYDSTASLLNRLTKPLNTIMDEVIEKISSKDYSDVSPVFAKPVTEKEVPGYSTVIKNPMDLSTMQKKLAKGDYKNLSQLKSDFTLMMNNCSTFNRHNEFFWKYGHRLHRIGLKYFRAAEKDVQALSLANGVLKTISSISYASIEDSKVDNEEENDEKMDFVQRRTSMFRNSKSEKTVPTRVSTRKRTLRTFDDSITPKRPRYNLGK</sequence>
<evidence type="ECO:0000256" key="2">
    <source>
        <dbReference type="PROSITE-ProRule" id="PRU00035"/>
    </source>
</evidence>
<dbReference type="PANTHER" id="PTHR22881">
    <property type="entry name" value="BROMODOMAIN CONTAINING PROTEIN"/>
    <property type="match status" value="1"/>
</dbReference>
<reference evidence="5 6" key="2">
    <citation type="submission" date="2018-11" db="EMBL/GenBank/DDBJ databases">
        <authorList>
            <consortium name="Pathogen Informatics"/>
        </authorList>
    </citation>
    <scope>NUCLEOTIDE SEQUENCE [LARGE SCALE GENOMIC DNA]</scope>
</reference>
<dbReference type="InterPro" id="IPR051831">
    <property type="entry name" value="Bromodomain_contain_prot"/>
</dbReference>
<dbReference type="PRINTS" id="PR00503">
    <property type="entry name" value="BROMODOMAIN"/>
</dbReference>
<evidence type="ECO:0000313" key="7">
    <source>
        <dbReference type="WBParaSite" id="OFLC_0000570701-mRNA-1"/>
    </source>
</evidence>
<dbReference type="Gene3D" id="1.20.920.10">
    <property type="entry name" value="Bromodomain-like"/>
    <property type="match status" value="1"/>
</dbReference>
<dbReference type="SMART" id="SM00297">
    <property type="entry name" value="BROMO"/>
    <property type="match status" value="1"/>
</dbReference>
<dbReference type="PANTHER" id="PTHR22881:SF27">
    <property type="entry name" value="BROMODOMAIN CONTAINING 7_9"/>
    <property type="match status" value="1"/>
</dbReference>
<organism evidence="7">
    <name type="scientific">Onchocerca flexuosa</name>
    <dbReference type="NCBI Taxonomy" id="387005"/>
    <lineage>
        <taxon>Eukaryota</taxon>
        <taxon>Metazoa</taxon>
        <taxon>Ecdysozoa</taxon>
        <taxon>Nematoda</taxon>
        <taxon>Chromadorea</taxon>
        <taxon>Rhabditida</taxon>
        <taxon>Spirurina</taxon>
        <taxon>Spiruromorpha</taxon>
        <taxon>Filarioidea</taxon>
        <taxon>Onchocercidae</taxon>
        <taxon>Onchocerca</taxon>
    </lineage>
</organism>
<dbReference type="Proteomes" id="UP000267606">
    <property type="component" value="Unassembled WGS sequence"/>
</dbReference>
<feature type="domain" description="Bromo" evidence="4">
    <location>
        <begin position="166"/>
        <end position="236"/>
    </location>
</feature>
<evidence type="ECO:0000313" key="6">
    <source>
        <dbReference type="Proteomes" id="UP000267606"/>
    </source>
</evidence>
<dbReference type="EMBL" id="UZAJ01005054">
    <property type="protein sequence ID" value="VDO44057.1"/>
    <property type="molecule type" value="Genomic_DNA"/>
</dbReference>
<gene>
    <name evidence="5" type="ORF">OFLC_LOCUS5709</name>
</gene>
<dbReference type="CDD" id="cd04369">
    <property type="entry name" value="Bromodomain"/>
    <property type="match status" value="1"/>
</dbReference>
<keyword evidence="6" id="KW-1185">Reference proteome</keyword>
<dbReference type="SUPFAM" id="SSF47370">
    <property type="entry name" value="Bromodomain"/>
    <property type="match status" value="1"/>
</dbReference>
<name>A0A183HDZ6_9BILA</name>
<dbReference type="InterPro" id="IPR036427">
    <property type="entry name" value="Bromodomain-like_sf"/>
</dbReference>
<protein>
    <submittedName>
        <fullName evidence="7">Bromo domain-containing protein</fullName>
    </submittedName>
</protein>
<dbReference type="PROSITE" id="PS50014">
    <property type="entry name" value="BROMODOMAIN_2"/>
    <property type="match status" value="1"/>
</dbReference>
<accession>A0A183HDZ6</accession>
<dbReference type="InterPro" id="IPR001487">
    <property type="entry name" value="Bromodomain"/>
</dbReference>
<evidence type="ECO:0000259" key="4">
    <source>
        <dbReference type="PROSITE" id="PS50014"/>
    </source>
</evidence>